<keyword evidence="2" id="KW-0812">Transmembrane</keyword>
<keyword evidence="2" id="KW-0472">Membrane</keyword>
<evidence type="ECO:0000313" key="5">
    <source>
        <dbReference type="Proteomes" id="UP000324907"/>
    </source>
</evidence>
<feature type="compositionally biased region" description="Basic and acidic residues" evidence="1">
    <location>
        <begin position="235"/>
        <end position="245"/>
    </location>
</feature>
<reference evidence="5 6" key="1">
    <citation type="submission" date="2019-07" db="EMBL/GenBank/DDBJ databases">
        <title>Genomes of Cafeteria roenbergensis.</title>
        <authorList>
            <person name="Fischer M.G."/>
            <person name="Hackl T."/>
            <person name="Roman M."/>
        </authorList>
    </citation>
    <scope>NUCLEOTIDE SEQUENCE [LARGE SCALE GENOMIC DNA]</scope>
    <source>
        <strain evidence="3 6">Cflag</strain>
        <strain evidence="4 5">RCC970-E3</strain>
    </source>
</reference>
<dbReference type="EMBL" id="VLTM01000005">
    <property type="protein sequence ID" value="KAA0167439.1"/>
    <property type="molecule type" value="Genomic_DNA"/>
</dbReference>
<evidence type="ECO:0000256" key="2">
    <source>
        <dbReference type="SAM" id="Phobius"/>
    </source>
</evidence>
<name>A0A5A8E674_CAFRO</name>
<feature type="transmembrane region" description="Helical" evidence="2">
    <location>
        <begin position="90"/>
        <end position="114"/>
    </location>
</feature>
<dbReference type="Proteomes" id="UP000325113">
    <property type="component" value="Unassembled WGS sequence"/>
</dbReference>
<dbReference type="EMBL" id="VLTL01000001">
    <property type="protein sequence ID" value="KAA0172357.1"/>
    <property type="molecule type" value="Genomic_DNA"/>
</dbReference>
<feature type="region of interest" description="Disordered" evidence="1">
    <location>
        <begin position="173"/>
        <end position="245"/>
    </location>
</feature>
<evidence type="ECO:0000256" key="1">
    <source>
        <dbReference type="SAM" id="MobiDB-lite"/>
    </source>
</evidence>
<dbReference type="AlphaFoldDB" id="A0A5A8E674"/>
<comment type="caution">
    <text evidence="4">The sequence shown here is derived from an EMBL/GenBank/DDBJ whole genome shotgun (WGS) entry which is preliminary data.</text>
</comment>
<feature type="compositionally biased region" description="Basic and acidic residues" evidence="1">
    <location>
        <begin position="196"/>
        <end position="213"/>
    </location>
</feature>
<proteinExistence type="predicted"/>
<feature type="transmembrane region" description="Helical" evidence="2">
    <location>
        <begin position="61"/>
        <end position="84"/>
    </location>
</feature>
<keyword evidence="2" id="KW-1133">Transmembrane helix</keyword>
<evidence type="ECO:0000313" key="4">
    <source>
        <dbReference type="EMBL" id="KAA0172357.1"/>
    </source>
</evidence>
<accession>A0A5A8E674</accession>
<dbReference type="Proteomes" id="UP000324907">
    <property type="component" value="Unassembled WGS sequence"/>
</dbReference>
<evidence type="ECO:0000313" key="6">
    <source>
        <dbReference type="Proteomes" id="UP000325113"/>
    </source>
</evidence>
<protein>
    <submittedName>
        <fullName evidence="4">Uncharacterized protein</fullName>
    </submittedName>
</protein>
<feature type="compositionally biased region" description="Low complexity" evidence="1">
    <location>
        <begin position="215"/>
        <end position="234"/>
    </location>
</feature>
<organism evidence="4 5">
    <name type="scientific">Cafeteria roenbergensis</name>
    <name type="common">Marine flagellate</name>
    <dbReference type="NCBI Taxonomy" id="33653"/>
    <lineage>
        <taxon>Eukaryota</taxon>
        <taxon>Sar</taxon>
        <taxon>Stramenopiles</taxon>
        <taxon>Bigyra</taxon>
        <taxon>Opalozoa</taxon>
        <taxon>Bicosoecida</taxon>
        <taxon>Cafeteriaceae</taxon>
        <taxon>Cafeteria</taxon>
    </lineage>
</organism>
<evidence type="ECO:0000313" key="3">
    <source>
        <dbReference type="EMBL" id="KAA0167439.1"/>
    </source>
</evidence>
<gene>
    <name evidence="4" type="ORF">FNF28_00041</name>
    <name evidence="3" type="ORF">FNF31_00879</name>
</gene>
<sequence length="245" mass="25654">MAAAPDFKIRALKLTEEAELPSLVPDEAKATLHPHYEEISDAIEATQRSVASISVLMRGVLIAQIALLVLVVVLPLVVALVGWIGTGFPFGAYAGNIVAIVLGIMAIVGLVYVTRIQRDELASRLKRASKELNKELRDCVYRVIVTSNASEVNFPQSSDPGEATFCFTTRPYGAADSSRPTPSGATSPGFKGATAPRDDGSSKHAAGADEAKPTDAGSKPSKAAPAKDSAAAAADRPDEQSAVRV</sequence>